<proteinExistence type="predicted"/>
<evidence type="ECO:0000313" key="4">
    <source>
        <dbReference type="Proteomes" id="UP000184211"/>
    </source>
</evidence>
<dbReference type="InterPro" id="IPR011042">
    <property type="entry name" value="6-blade_b-propeller_TolB-like"/>
</dbReference>
<protein>
    <submittedName>
        <fullName evidence="3">Glucose/arabinose dehydrogenase, beta-propeller fold</fullName>
    </submittedName>
</protein>
<name>A0A1M5IS65_9RHOB</name>
<organism evidence="3 4">
    <name type="scientific">Cognatishimia maritima</name>
    <dbReference type="NCBI Taxonomy" id="870908"/>
    <lineage>
        <taxon>Bacteria</taxon>
        <taxon>Pseudomonadati</taxon>
        <taxon>Pseudomonadota</taxon>
        <taxon>Alphaproteobacteria</taxon>
        <taxon>Rhodobacterales</taxon>
        <taxon>Paracoccaceae</taxon>
        <taxon>Cognatishimia</taxon>
    </lineage>
</organism>
<dbReference type="InterPro" id="IPR012938">
    <property type="entry name" value="Glc/Sorbosone_DH"/>
</dbReference>
<dbReference type="STRING" id="870908.SAMN04488044_0430"/>
<dbReference type="RefSeq" id="WP_072789774.1">
    <property type="nucleotide sequence ID" value="NZ_FQWM01000001.1"/>
</dbReference>
<evidence type="ECO:0000313" key="3">
    <source>
        <dbReference type="EMBL" id="SHG31157.1"/>
    </source>
</evidence>
<keyword evidence="4" id="KW-1185">Reference proteome</keyword>
<dbReference type="OrthoDB" id="9770043at2"/>
<accession>A0A1M5IS65</accession>
<evidence type="ECO:0000259" key="2">
    <source>
        <dbReference type="Pfam" id="PF07995"/>
    </source>
</evidence>
<reference evidence="4" key="1">
    <citation type="submission" date="2016-11" db="EMBL/GenBank/DDBJ databases">
        <authorList>
            <person name="Varghese N."/>
            <person name="Submissions S."/>
        </authorList>
    </citation>
    <scope>NUCLEOTIDE SEQUENCE [LARGE SCALE GENOMIC DNA]</scope>
    <source>
        <strain evidence="4">DSM 28223</strain>
    </source>
</reference>
<dbReference type="EMBL" id="FQWM01000001">
    <property type="protein sequence ID" value="SHG31157.1"/>
    <property type="molecule type" value="Genomic_DNA"/>
</dbReference>
<dbReference type="Proteomes" id="UP000184211">
    <property type="component" value="Unassembled WGS sequence"/>
</dbReference>
<feature type="domain" description="Glucose/Sorbosone dehydrogenase" evidence="2">
    <location>
        <begin position="38"/>
        <end position="361"/>
    </location>
</feature>
<dbReference type="PANTHER" id="PTHR19328">
    <property type="entry name" value="HEDGEHOG-INTERACTING PROTEIN"/>
    <property type="match status" value="1"/>
</dbReference>
<feature type="chain" id="PRO_5009911176" evidence="1">
    <location>
        <begin position="20"/>
        <end position="364"/>
    </location>
</feature>
<dbReference type="PANTHER" id="PTHR19328:SF75">
    <property type="entry name" value="ALDOSE SUGAR DEHYDROGENASE YLII"/>
    <property type="match status" value="1"/>
</dbReference>
<keyword evidence="1" id="KW-0732">Signal</keyword>
<sequence>MRRYLALILLLWMPVVAVAQSLDAPGGSVNVDRIASGFKTPWALAFLPDGRFLVTERRGRLYVVTPEGAKKRITGVPDVVDQGQGGLLDVFVPRDFSESGEIFMTFAKAQASGSGTAVARAVLDLSSNQLSDVETIFEISEGSSGGRHYGSRLAEAPDGTLFVTVGDRGDRPSAQDLKRHNGSVLRIAKDGSLLSDNPFANQTTAQPEIWSSGHRNPQGLAFGPDGQLWAVEHGARGGDEINLIRKGANYGWPVIAYGRHYSGGKIGEGTTKPGLAQPAFYWDPSIAPSGLMVYSGDMFPEWRGALLVGSLKFDYISVLNGTPLKEITTLKSPETKRVRDVRQAPDGSIWFISEDRGAIYRLSR</sequence>
<gene>
    <name evidence="3" type="ORF">SAMN04488044_0430</name>
</gene>
<dbReference type="SUPFAM" id="SSF50952">
    <property type="entry name" value="Soluble quinoprotein glucose dehydrogenase"/>
    <property type="match status" value="1"/>
</dbReference>
<dbReference type="AlphaFoldDB" id="A0A1M5IS65"/>
<feature type="signal peptide" evidence="1">
    <location>
        <begin position="1"/>
        <end position="19"/>
    </location>
</feature>
<dbReference type="Pfam" id="PF07995">
    <property type="entry name" value="GSDH"/>
    <property type="match status" value="1"/>
</dbReference>
<dbReference type="Gene3D" id="2.120.10.30">
    <property type="entry name" value="TolB, C-terminal domain"/>
    <property type="match status" value="1"/>
</dbReference>
<dbReference type="InterPro" id="IPR011041">
    <property type="entry name" value="Quinoprot_gluc/sorb_DH_b-prop"/>
</dbReference>
<evidence type="ECO:0000256" key="1">
    <source>
        <dbReference type="SAM" id="SignalP"/>
    </source>
</evidence>